<dbReference type="OrthoDB" id="2469976at2"/>
<sequence length="134" mass="15290">MRVIKTKQDIVILCRAEVLPSALLNQIEDYFNQLRVELEDGEESEFHLGRHGYIVVLEAGDNVRDLGNVGLSRENGGLLGSFPEYVELLDLGEGLQVYKVAVLYDNDYLMTFFMLAGAHDEEVEQWLRDQAERN</sequence>
<comment type="caution">
    <text evidence="1">The sequence shown here is derived from an EMBL/GenBank/DDBJ whole genome shotgun (WGS) entry which is preliminary data.</text>
</comment>
<dbReference type="RefSeq" id="WP_133237069.1">
    <property type="nucleotide sequence ID" value="NZ_SMRT01000040.1"/>
</dbReference>
<reference evidence="1 2" key="1">
    <citation type="submission" date="2019-03" db="EMBL/GenBank/DDBJ databases">
        <title>This is whole genome sequence of Paenibacillus sp MS74 strain.</title>
        <authorList>
            <person name="Trinh H.N."/>
        </authorList>
    </citation>
    <scope>NUCLEOTIDE SEQUENCE [LARGE SCALE GENOMIC DNA]</scope>
    <source>
        <strain evidence="1 2">MS74</strain>
    </source>
</reference>
<dbReference type="Proteomes" id="UP000295636">
    <property type="component" value="Unassembled WGS sequence"/>
</dbReference>
<evidence type="ECO:0000313" key="1">
    <source>
        <dbReference type="EMBL" id="TDF88860.1"/>
    </source>
</evidence>
<dbReference type="EMBL" id="SMRT01000040">
    <property type="protein sequence ID" value="TDF88860.1"/>
    <property type="molecule type" value="Genomic_DNA"/>
</dbReference>
<gene>
    <name evidence="1" type="ORF">E1757_35115</name>
</gene>
<accession>A0A4R5K7G9</accession>
<dbReference type="AlphaFoldDB" id="A0A4R5K7G9"/>
<name>A0A4R5K7G9_9BACL</name>
<evidence type="ECO:0000313" key="2">
    <source>
        <dbReference type="Proteomes" id="UP000295636"/>
    </source>
</evidence>
<organism evidence="1 2">
    <name type="scientific">Paenibacillus piri</name>
    <dbReference type="NCBI Taxonomy" id="2547395"/>
    <lineage>
        <taxon>Bacteria</taxon>
        <taxon>Bacillati</taxon>
        <taxon>Bacillota</taxon>
        <taxon>Bacilli</taxon>
        <taxon>Bacillales</taxon>
        <taxon>Paenibacillaceae</taxon>
        <taxon>Paenibacillus</taxon>
    </lineage>
</organism>
<keyword evidence="2" id="KW-1185">Reference proteome</keyword>
<protein>
    <submittedName>
        <fullName evidence="1">Uncharacterized protein</fullName>
    </submittedName>
</protein>
<proteinExistence type="predicted"/>